<keyword evidence="1" id="KW-0547">Nucleotide-binding</keyword>
<dbReference type="SMART" id="SM00330">
    <property type="entry name" value="PIPKc"/>
    <property type="match status" value="1"/>
</dbReference>
<keyword evidence="1" id="KW-0418">Kinase</keyword>
<keyword evidence="1" id="KW-0067">ATP-binding</keyword>
<dbReference type="EMBL" id="JADGJD010002172">
    <property type="protein sequence ID" value="KAJ3034349.1"/>
    <property type="molecule type" value="Genomic_DNA"/>
</dbReference>
<evidence type="ECO:0000259" key="3">
    <source>
        <dbReference type="PROSITE" id="PS51455"/>
    </source>
</evidence>
<dbReference type="InterPro" id="IPR027484">
    <property type="entry name" value="PInositol-4-P-5-kinase_N"/>
</dbReference>
<name>A0AAD5X011_9FUNG</name>
<feature type="region of interest" description="Disordered" evidence="2">
    <location>
        <begin position="223"/>
        <end position="259"/>
    </location>
</feature>
<proteinExistence type="predicted"/>
<keyword evidence="1" id="KW-0808">Transferase</keyword>
<dbReference type="PROSITE" id="PS51455">
    <property type="entry name" value="PIPK"/>
    <property type="match status" value="1"/>
</dbReference>
<dbReference type="GO" id="GO:0046854">
    <property type="term" value="P:phosphatidylinositol phosphate biosynthetic process"/>
    <property type="evidence" value="ECO:0007669"/>
    <property type="project" value="TreeGrafter"/>
</dbReference>
<feature type="domain" description="PIPK" evidence="3">
    <location>
        <begin position="1"/>
        <end position="280"/>
    </location>
</feature>
<accession>A0AAD5X011</accession>
<evidence type="ECO:0000313" key="4">
    <source>
        <dbReference type="EMBL" id="KAJ3034349.1"/>
    </source>
</evidence>
<dbReference type="SUPFAM" id="SSF56104">
    <property type="entry name" value="SAICAR synthase-like"/>
    <property type="match status" value="1"/>
</dbReference>
<evidence type="ECO:0000256" key="2">
    <source>
        <dbReference type="SAM" id="MobiDB-lite"/>
    </source>
</evidence>
<gene>
    <name evidence="4" type="ORF">HK097_004538</name>
</gene>
<keyword evidence="5" id="KW-1185">Reference proteome</keyword>
<dbReference type="AlphaFoldDB" id="A0AAD5X011"/>
<dbReference type="Pfam" id="PF01504">
    <property type="entry name" value="PIP5K"/>
    <property type="match status" value="1"/>
</dbReference>
<dbReference type="GO" id="GO:0005524">
    <property type="term" value="F:ATP binding"/>
    <property type="evidence" value="ECO:0007669"/>
    <property type="project" value="UniProtKB-UniRule"/>
</dbReference>
<reference evidence="4" key="1">
    <citation type="submission" date="2020-05" db="EMBL/GenBank/DDBJ databases">
        <title>Phylogenomic resolution of chytrid fungi.</title>
        <authorList>
            <person name="Stajich J.E."/>
            <person name="Amses K."/>
            <person name="Simmons R."/>
            <person name="Seto K."/>
            <person name="Myers J."/>
            <person name="Bonds A."/>
            <person name="Quandt C.A."/>
            <person name="Barry K."/>
            <person name="Liu P."/>
            <person name="Grigoriev I."/>
            <person name="Longcore J.E."/>
            <person name="James T.Y."/>
        </authorList>
    </citation>
    <scope>NUCLEOTIDE SEQUENCE</scope>
    <source>
        <strain evidence="4">JEL0318</strain>
    </source>
</reference>
<feature type="compositionally biased region" description="Basic and acidic residues" evidence="2">
    <location>
        <begin position="232"/>
        <end position="259"/>
    </location>
</feature>
<comment type="caution">
    <text evidence="4">The sequence shown here is derived from an EMBL/GenBank/DDBJ whole genome shotgun (WGS) entry which is preliminary data.</text>
</comment>
<dbReference type="PANTHER" id="PTHR23086">
    <property type="entry name" value="PHOSPHATIDYLINOSITOL-4-PHOSPHATE 5-KINASE"/>
    <property type="match status" value="1"/>
</dbReference>
<evidence type="ECO:0000313" key="5">
    <source>
        <dbReference type="Proteomes" id="UP001212841"/>
    </source>
</evidence>
<feature type="compositionally biased region" description="Low complexity" evidence="2">
    <location>
        <begin position="13"/>
        <end position="27"/>
    </location>
</feature>
<sequence>MIDTTLPSDAERNNGPPSASSSNSWRSPRGHTESQFYGAEHVFEWSVPGFGRVRFTDHATVPFRAVRARFGYRFEDLERALGDGCRYEASEGKSDAVFFSTHNKRFLFKTLRGAEPENLKAFLPEYLSHVSRYPSTLLPRYLGLYTFERLSVHGVHHGRANATSPPDDNTLTLGNKFTIVCMANVFDTPLEIHSKFDFKGSNIGRRALPEDLIRPVSMNDGLRSAQESVAPEDSHSVRVQRSVDERSMPGGGERKDREGVTLKELDYQRLVAVGKAGLFL</sequence>
<dbReference type="GO" id="GO:0016308">
    <property type="term" value="F:1-phosphatidylinositol-4-phosphate 5-kinase activity"/>
    <property type="evidence" value="ECO:0007669"/>
    <property type="project" value="TreeGrafter"/>
</dbReference>
<dbReference type="InterPro" id="IPR002498">
    <property type="entry name" value="PInositol-4-P-4/5-kinase_core"/>
</dbReference>
<evidence type="ECO:0000256" key="1">
    <source>
        <dbReference type="PROSITE-ProRule" id="PRU00781"/>
    </source>
</evidence>
<dbReference type="GO" id="GO:0005886">
    <property type="term" value="C:plasma membrane"/>
    <property type="evidence" value="ECO:0007669"/>
    <property type="project" value="TreeGrafter"/>
</dbReference>
<protein>
    <recommendedName>
        <fullName evidence="3">PIPK domain-containing protein</fullName>
    </recommendedName>
</protein>
<feature type="region of interest" description="Disordered" evidence="2">
    <location>
        <begin position="1"/>
        <end position="31"/>
    </location>
</feature>
<dbReference type="InterPro" id="IPR023610">
    <property type="entry name" value="PInositol-4/5-P-5/4-kinase"/>
</dbReference>
<dbReference type="Gene3D" id="3.30.800.10">
    <property type="entry name" value="Phosphatidylinositol Phosphate Kinase II Beta"/>
    <property type="match status" value="1"/>
</dbReference>
<dbReference type="Proteomes" id="UP001212841">
    <property type="component" value="Unassembled WGS sequence"/>
</dbReference>
<organism evidence="4 5">
    <name type="scientific">Rhizophlyctis rosea</name>
    <dbReference type="NCBI Taxonomy" id="64517"/>
    <lineage>
        <taxon>Eukaryota</taxon>
        <taxon>Fungi</taxon>
        <taxon>Fungi incertae sedis</taxon>
        <taxon>Chytridiomycota</taxon>
        <taxon>Chytridiomycota incertae sedis</taxon>
        <taxon>Chytridiomycetes</taxon>
        <taxon>Rhizophlyctidales</taxon>
        <taxon>Rhizophlyctidaceae</taxon>
        <taxon>Rhizophlyctis</taxon>
    </lineage>
</organism>
<feature type="non-terminal residue" evidence="4">
    <location>
        <position position="1"/>
    </location>
</feature>
<dbReference type="PANTHER" id="PTHR23086:SF8">
    <property type="entry name" value="PHOSPHATIDYLINOSITOL 5-PHOSPHATE 4-KINASE, ISOFORM A"/>
    <property type="match status" value="1"/>
</dbReference>